<name>A0A0G1Q1J9_9BACT</name>
<dbReference type="Proteomes" id="UP000034264">
    <property type="component" value="Unassembled WGS sequence"/>
</dbReference>
<evidence type="ECO:0000313" key="2">
    <source>
        <dbReference type="Proteomes" id="UP000034264"/>
    </source>
</evidence>
<protein>
    <submittedName>
        <fullName evidence="1">Uncharacterized protein</fullName>
    </submittedName>
</protein>
<proteinExistence type="predicted"/>
<sequence>MNRKRIKRADASELKTKSKKINVKKVLYLIKKIGNPFDETSSEYGKYTAA</sequence>
<accession>A0A0G1Q1J9</accession>
<dbReference type="AlphaFoldDB" id="A0A0G1Q1J9"/>
<comment type="caution">
    <text evidence="1">The sequence shown here is derived from an EMBL/GenBank/DDBJ whole genome shotgun (WGS) entry which is preliminary data.</text>
</comment>
<evidence type="ECO:0000313" key="1">
    <source>
        <dbReference type="EMBL" id="KKU02540.1"/>
    </source>
</evidence>
<dbReference type="EMBL" id="LCKS01000011">
    <property type="protein sequence ID" value="KKU02540.1"/>
    <property type="molecule type" value="Genomic_DNA"/>
</dbReference>
<gene>
    <name evidence="1" type="ORF">UX05_C0011G0006</name>
</gene>
<organism evidence="1 2">
    <name type="scientific">Candidatus Amesbacteria bacterium GW2011_GWC2_45_19</name>
    <dbReference type="NCBI Taxonomy" id="1618366"/>
    <lineage>
        <taxon>Bacteria</taxon>
        <taxon>Candidatus Amesiibacteriota</taxon>
    </lineage>
</organism>
<reference evidence="1 2" key="1">
    <citation type="journal article" date="2015" name="Nature">
        <title>rRNA introns, odd ribosomes, and small enigmatic genomes across a large radiation of phyla.</title>
        <authorList>
            <person name="Brown C.T."/>
            <person name="Hug L.A."/>
            <person name="Thomas B.C."/>
            <person name="Sharon I."/>
            <person name="Castelle C.J."/>
            <person name="Singh A."/>
            <person name="Wilkins M.J."/>
            <person name="Williams K.H."/>
            <person name="Banfield J.F."/>
        </authorList>
    </citation>
    <scope>NUCLEOTIDE SEQUENCE [LARGE SCALE GENOMIC DNA]</scope>
</reference>